<dbReference type="OrthoDB" id="1962139at2759"/>
<dbReference type="Proteomes" id="UP000230069">
    <property type="component" value="Unassembled WGS sequence"/>
</dbReference>
<name>A0A2G5CPL7_AQUCA</name>
<dbReference type="AlphaFoldDB" id="A0A2G5CPL7"/>
<dbReference type="GO" id="GO:0003676">
    <property type="term" value="F:nucleic acid binding"/>
    <property type="evidence" value="ECO:0007669"/>
    <property type="project" value="InterPro"/>
</dbReference>
<proteinExistence type="predicted"/>
<keyword evidence="3" id="KW-1185">Reference proteome</keyword>
<evidence type="ECO:0008006" key="4">
    <source>
        <dbReference type="Google" id="ProtNLM"/>
    </source>
</evidence>
<protein>
    <recommendedName>
        <fullName evidence="4">CCHC-type domain-containing protein</fullName>
    </recommendedName>
</protein>
<gene>
    <name evidence="2" type="ORF">AQUCO_04200167v1</name>
</gene>
<sequence length="147" mass="16895">MGYIFGMLPLSLPENEIQPAMSFSESDSSHKRKRTPEEEEEGSEKQGPKLVAHPLIVERKEEKEEEEIIPAPVYTYEDWKRMMKTNHCLICDKVGHYEDDCKWTTACPTYARLSPYAEMVCWCCGQAPEINHPGVPLLDIPLRAQIK</sequence>
<dbReference type="GO" id="GO:0008270">
    <property type="term" value="F:zinc ion binding"/>
    <property type="evidence" value="ECO:0007669"/>
    <property type="project" value="InterPro"/>
</dbReference>
<evidence type="ECO:0000256" key="1">
    <source>
        <dbReference type="SAM" id="MobiDB-lite"/>
    </source>
</evidence>
<reference evidence="2 3" key="1">
    <citation type="submission" date="2017-09" db="EMBL/GenBank/DDBJ databases">
        <title>WGS assembly of Aquilegia coerulea Goldsmith.</title>
        <authorList>
            <person name="Hodges S."/>
            <person name="Kramer E."/>
            <person name="Nordborg M."/>
            <person name="Tomkins J."/>
            <person name="Borevitz J."/>
            <person name="Derieg N."/>
            <person name="Yan J."/>
            <person name="Mihaltcheva S."/>
            <person name="Hayes R.D."/>
            <person name="Rokhsar D."/>
        </authorList>
    </citation>
    <scope>NUCLEOTIDE SEQUENCE [LARGE SCALE GENOMIC DNA]</scope>
    <source>
        <strain evidence="3">cv. Goldsmith</strain>
    </source>
</reference>
<evidence type="ECO:0000313" key="2">
    <source>
        <dbReference type="EMBL" id="PIA33226.1"/>
    </source>
</evidence>
<dbReference type="EMBL" id="KZ305059">
    <property type="protein sequence ID" value="PIA33226.1"/>
    <property type="molecule type" value="Genomic_DNA"/>
</dbReference>
<evidence type="ECO:0000313" key="3">
    <source>
        <dbReference type="Proteomes" id="UP000230069"/>
    </source>
</evidence>
<dbReference type="InParanoid" id="A0A2G5CPL7"/>
<organism evidence="2 3">
    <name type="scientific">Aquilegia coerulea</name>
    <name type="common">Rocky mountain columbine</name>
    <dbReference type="NCBI Taxonomy" id="218851"/>
    <lineage>
        <taxon>Eukaryota</taxon>
        <taxon>Viridiplantae</taxon>
        <taxon>Streptophyta</taxon>
        <taxon>Embryophyta</taxon>
        <taxon>Tracheophyta</taxon>
        <taxon>Spermatophyta</taxon>
        <taxon>Magnoliopsida</taxon>
        <taxon>Ranunculales</taxon>
        <taxon>Ranunculaceae</taxon>
        <taxon>Thalictroideae</taxon>
        <taxon>Aquilegia</taxon>
    </lineage>
</organism>
<accession>A0A2G5CPL7</accession>
<feature type="region of interest" description="Disordered" evidence="1">
    <location>
        <begin position="16"/>
        <end position="51"/>
    </location>
</feature>
<dbReference type="InterPro" id="IPR036875">
    <property type="entry name" value="Znf_CCHC_sf"/>
</dbReference>
<dbReference type="SUPFAM" id="SSF57756">
    <property type="entry name" value="Retrovirus zinc finger-like domains"/>
    <property type="match status" value="1"/>
</dbReference>